<name>K2AWT5_9BACT</name>
<dbReference type="AlphaFoldDB" id="K2AWT5"/>
<feature type="coiled-coil region" evidence="1">
    <location>
        <begin position="207"/>
        <end position="238"/>
    </location>
</feature>
<evidence type="ECO:0000256" key="3">
    <source>
        <dbReference type="SAM" id="SignalP"/>
    </source>
</evidence>
<evidence type="ECO:0000256" key="2">
    <source>
        <dbReference type="SAM" id="MobiDB-lite"/>
    </source>
</evidence>
<reference evidence="4" key="1">
    <citation type="journal article" date="2012" name="Science">
        <title>Fermentation, hydrogen, and sulfur metabolism in multiple uncultivated bacterial phyla.</title>
        <authorList>
            <person name="Wrighton K.C."/>
            <person name="Thomas B.C."/>
            <person name="Sharon I."/>
            <person name="Miller C.S."/>
            <person name="Castelle C.J."/>
            <person name="VerBerkmoes N.C."/>
            <person name="Wilkins M.J."/>
            <person name="Hettich R.L."/>
            <person name="Lipton M.S."/>
            <person name="Williams K.H."/>
            <person name="Long P.E."/>
            <person name="Banfield J.F."/>
        </authorList>
    </citation>
    <scope>NUCLEOTIDE SEQUENCE [LARGE SCALE GENOMIC DNA]</scope>
</reference>
<feature type="chain" id="PRO_5017482398" evidence="3">
    <location>
        <begin position="25"/>
        <end position="322"/>
    </location>
</feature>
<keyword evidence="1" id="KW-0175">Coiled coil</keyword>
<feature type="signal peptide" evidence="3">
    <location>
        <begin position="1"/>
        <end position="24"/>
    </location>
</feature>
<comment type="caution">
    <text evidence="4">The sequence shown here is derived from an EMBL/GenBank/DDBJ whole genome shotgun (WGS) entry which is preliminary data.</text>
</comment>
<evidence type="ECO:0000313" key="4">
    <source>
        <dbReference type="EMBL" id="EKD66242.1"/>
    </source>
</evidence>
<proteinExistence type="predicted"/>
<protein>
    <submittedName>
        <fullName evidence="4">Uncharacterized protein</fullName>
    </submittedName>
</protein>
<keyword evidence="3" id="KW-0732">Signal</keyword>
<feature type="region of interest" description="Disordered" evidence="2">
    <location>
        <begin position="34"/>
        <end position="76"/>
    </location>
</feature>
<sequence length="322" mass="36655">MKKANIIKTSVILASLLATMSIYADTTMTTTWDATTTSDSGTTVTTEENSTDSSSGQTTVTTDEDNEDKDSNEDTVTVSSWSTASWTISPETIKKNREQIQANWNQFHDEYGFIKQFLAKPASKEDIKKLETELKGVLKAYHEVVKALIKEWQNAIKNNTFDKEVFNTKATEIFTKHVETLGAYVDPAKMEAFKKFMEAKRATILVNKELRINNVELRKDMKDKMQDMKWKVQDMKAKMPMKKSLVSESLKNKLFSIIDKIPAEKRTEIINKVITRIDTLVANTAIKEAKKQLLIELKQLLQSKLNNTQTEDEILNEIIPAE</sequence>
<organism evidence="4">
    <name type="scientific">uncultured bacterium</name>
    <name type="common">gcode 4</name>
    <dbReference type="NCBI Taxonomy" id="1234023"/>
    <lineage>
        <taxon>Bacteria</taxon>
        <taxon>environmental samples</taxon>
    </lineage>
</organism>
<accession>K2AWT5</accession>
<gene>
    <name evidence="4" type="ORF">ACD_49C00057G0002</name>
</gene>
<feature type="compositionally biased region" description="Low complexity" evidence="2">
    <location>
        <begin position="34"/>
        <end position="46"/>
    </location>
</feature>
<dbReference type="EMBL" id="AMFJ01021643">
    <property type="protein sequence ID" value="EKD66242.1"/>
    <property type="molecule type" value="Genomic_DNA"/>
</dbReference>
<feature type="compositionally biased region" description="Acidic residues" evidence="2">
    <location>
        <begin position="62"/>
        <end position="73"/>
    </location>
</feature>
<dbReference type="SUPFAM" id="SSF47162">
    <property type="entry name" value="Apolipoprotein"/>
    <property type="match status" value="1"/>
</dbReference>
<evidence type="ECO:0000256" key="1">
    <source>
        <dbReference type="SAM" id="Coils"/>
    </source>
</evidence>
<feature type="compositionally biased region" description="Polar residues" evidence="2">
    <location>
        <begin position="47"/>
        <end position="60"/>
    </location>
</feature>